<proteinExistence type="inferred from homology"/>
<evidence type="ECO:0000259" key="4">
    <source>
        <dbReference type="Pfam" id="PF00496"/>
    </source>
</evidence>
<dbReference type="Pfam" id="PF00496">
    <property type="entry name" value="SBP_bac_5"/>
    <property type="match status" value="1"/>
</dbReference>
<evidence type="ECO:0000256" key="3">
    <source>
        <dbReference type="ARBA" id="ARBA00022729"/>
    </source>
</evidence>
<gene>
    <name evidence="5" type="ORF">C8C76_1454</name>
</gene>
<evidence type="ECO:0000313" key="6">
    <source>
        <dbReference type="Proteomes" id="UP000244089"/>
    </source>
</evidence>
<organism evidence="5 6">
    <name type="scientific">Halanaerobium saccharolyticum</name>
    <dbReference type="NCBI Taxonomy" id="43595"/>
    <lineage>
        <taxon>Bacteria</taxon>
        <taxon>Bacillati</taxon>
        <taxon>Bacillota</taxon>
        <taxon>Clostridia</taxon>
        <taxon>Halanaerobiales</taxon>
        <taxon>Halanaerobiaceae</taxon>
        <taxon>Halanaerobium</taxon>
    </lineage>
</organism>
<dbReference type="GO" id="GO:0015833">
    <property type="term" value="P:peptide transport"/>
    <property type="evidence" value="ECO:0007669"/>
    <property type="project" value="TreeGrafter"/>
</dbReference>
<dbReference type="Gene3D" id="3.10.105.10">
    <property type="entry name" value="Dipeptide-binding Protein, Domain 3"/>
    <property type="match status" value="1"/>
</dbReference>
<dbReference type="RefSeq" id="WP_108142454.1">
    <property type="nucleotide sequence ID" value="NZ_QAXS01000045.1"/>
</dbReference>
<protein>
    <submittedName>
        <fullName evidence="5">Peptide/nickel transport system substrate-binding protein</fullName>
    </submittedName>
</protein>
<dbReference type="Gene3D" id="3.40.190.10">
    <property type="entry name" value="Periplasmic binding protein-like II"/>
    <property type="match status" value="1"/>
</dbReference>
<dbReference type="InterPro" id="IPR039424">
    <property type="entry name" value="SBP_5"/>
</dbReference>
<name>A0A2T5RFU7_9FIRM</name>
<dbReference type="PANTHER" id="PTHR30290">
    <property type="entry name" value="PERIPLASMIC BINDING COMPONENT OF ABC TRANSPORTER"/>
    <property type="match status" value="1"/>
</dbReference>
<dbReference type="OrthoDB" id="9772924at2"/>
<sequence>MFNKKSLVIFISIIIVLSTVVVGAEEKKFAGQFSKEEMWVNQSLDSYSEAPELKVLVDSGELPPVEERLPEVPRVVKSNIMADGVGEYGGVWRDTFAVPVASWNWGAQKTQGWFGINQIVQESLLVSGPMWMLEQPDPLPNLVTGWEWSADGKTLTMNLLEGIKWSDGELFTADDVLFTYNDLILNDNIPTFGSKEAWVYGGQQTELEKVDDYTIKWHFGIEKPVHAFYNMDYLDFAVSPKHVYKNFHPDYNEDASYDDFVNATPPDDLPLVTLGPWVPTKYEAGQQLVMVRNPYYWQVDEEGNQLPYLSEVRFNEVESGDIRTMNLIGGSADRTNLENPQTFSMVRQASLEEDAPFKIEFGPFGIGYHISMNLSRYLSVENDRDAELRELFREKAFREAVSHSISRDAIANVAFPGPLTQAWHGGYPSGSSYYDQNSVVKYEYNPETAKEKLASLGFEDTNGDGILNWPEDSKIAGDELVIEMMINQDQQASINAAEAVQPMFREVGIDLKVRLVSANNVATKVGGGDFEMYFNRLDSAIPFIQMELFGPFRNNSPDWHYAGSGGKRDLLDFEKEIQEIMQEARYVADAAERKEMFKKILNLYTENVYTVGVYEVRRGTGLHKRIRNWQPDIPPYMYNWTINSIPVQILYVNQEDQFETMFLDSIPTKNDYIERSWHLPLD</sequence>
<dbReference type="InterPro" id="IPR000914">
    <property type="entry name" value="SBP_5_dom"/>
</dbReference>
<feature type="domain" description="Solute-binding protein family 5" evidence="4">
    <location>
        <begin position="138"/>
        <end position="537"/>
    </location>
</feature>
<dbReference type="PANTHER" id="PTHR30290:SF9">
    <property type="entry name" value="OLIGOPEPTIDE-BINDING PROTEIN APPA"/>
    <property type="match status" value="1"/>
</dbReference>
<dbReference type="GO" id="GO:1904680">
    <property type="term" value="F:peptide transmembrane transporter activity"/>
    <property type="evidence" value="ECO:0007669"/>
    <property type="project" value="TreeGrafter"/>
</dbReference>
<evidence type="ECO:0000256" key="1">
    <source>
        <dbReference type="ARBA" id="ARBA00005695"/>
    </source>
</evidence>
<dbReference type="EMBL" id="QAXS01000045">
    <property type="protein sequence ID" value="PTV93259.1"/>
    <property type="molecule type" value="Genomic_DNA"/>
</dbReference>
<keyword evidence="2" id="KW-0813">Transport</keyword>
<comment type="caution">
    <text evidence="5">The sequence shown here is derived from an EMBL/GenBank/DDBJ whole genome shotgun (WGS) entry which is preliminary data.</text>
</comment>
<accession>A0A2T5RFU7</accession>
<dbReference type="Proteomes" id="UP000244089">
    <property type="component" value="Unassembled WGS sequence"/>
</dbReference>
<comment type="similarity">
    <text evidence="1">Belongs to the bacterial solute-binding protein 5 family.</text>
</comment>
<dbReference type="AlphaFoldDB" id="A0A2T5RFU7"/>
<dbReference type="SUPFAM" id="SSF53850">
    <property type="entry name" value="Periplasmic binding protein-like II"/>
    <property type="match status" value="1"/>
</dbReference>
<keyword evidence="3" id="KW-0732">Signal</keyword>
<evidence type="ECO:0000256" key="2">
    <source>
        <dbReference type="ARBA" id="ARBA00022448"/>
    </source>
</evidence>
<evidence type="ECO:0000313" key="5">
    <source>
        <dbReference type="EMBL" id="PTV93259.1"/>
    </source>
</evidence>
<reference evidence="5 6" key="1">
    <citation type="submission" date="2018-04" db="EMBL/GenBank/DDBJ databases">
        <title>Subsurface microbial communities from deep shales in Ohio and West Virginia, USA.</title>
        <authorList>
            <person name="Wrighton K."/>
        </authorList>
    </citation>
    <scope>NUCLEOTIDE SEQUENCE [LARGE SCALE GENOMIC DNA]</scope>
    <source>
        <strain evidence="5 6">WC1</strain>
    </source>
</reference>